<dbReference type="Gene3D" id="3.30.43.10">
    <property type="entry name" value="Uridine Diphospho-n-acetylenolpyruvylglucosamine Reductase, domain 2"/>
    <property type="match status" value="1"/>
</dbReference>
<dbReference type="InterPro" id="IPR016169">
    <property type="entry name" value="FAD-bd_PCMH_sub2"/>
</dbReference>
<dbReference type="Pfam" id="PF03450">
    <property type="entry name" value="CO_deh_flav_C"/>
    <property type="match status" value="1"/>
</dbReference>
<dbReference type="SUPFAM" id="SSF56176">
    <property type="entry name" value="FAD-binding/transporter-associated domain-like"/>
    <property type="match status" value="1"/>
</dbReference>
<dbReference type="Pfam" id="PF00941">
    <property type="entry name" value="FAD_binding_5"/>
    <property type="match status" value="1"/>
</dbReference>
<dbReference type="PROSITE" id="PS51387">
    <property type="entry name" value="FAD_PCMH"/>
    <property type="match status" value="1"/>
</dbReference>
<accession>A0ABT9NIF9</accession>
<dbReference type="PANTHER" id="PTHR42659:SF2">
    <property type="entry name" value="XANTHINE DEHYDROGENASE SUBUNIT C-RELATED"/>
    <property type="match status" value="1"/>
</dbReference>
<dbReference type="SUPFAM" id="SSF55447">
    <property type="entry name" value="CO dehydrogenase flavoprotein C-terminal domain-like"/>
    <property type="match status" value="1"/>
</dbReference>
<organism evidence="5 6">
    <name type="scientific">Nocardioides massiliensis</name>
    <dbReference type="NCBI Taxonomy" id="1325935"/>
    <lineage>
        <taxon>Bacteria</taxon>
        <taxon>Bacillati</taxon>
        <taxon>Actinomycetota</taxon>
        <taxon>Actinomycetes</taxon>
        <taxon>Propionibacteriales</taxon>
        <taxon>Nocardioidaceae</taxon>
        <taxon>Nocardioides</taxon>
    </lineage>
</organism>
<dbReference type="EC" id="1.2.7.4" evidence="5"/>
<dbReference type="Proteomes" id="UP001240447">
    <property type="component" value="Unassembled WGS sequence"/>
</dbReference>
<dbReference type="Gene3D" id="3.30.465.10">
    <property type="match status" value="1"/>
</dbReference>
<dbReference type="PANTHER" id="PTHR42659">
    <property type="entry name" value="XANTHINE DEHYDROGENASE SUBUNIT C-RELATED"/>
    <property type="match status" value="1"/>
</dbReference>
<sequence length="304" mass="32088">MKPAPFGYRRPGSLTEALSAYADASDAKILAGGQSLIPLLSMRLANVAELIDINGIEELSRITVSGEGVRFGATVRHSDLLSHPQVAAVQPMISAALQHVAHATIRNRGTTVGSIVHADASGEMPTVFALLDGRLTVQSVRGTRELSADELFIGPLETSLAPDEIATEIFVPALPARHGVAFDEIARRHGDYALVGVGVVVGLGPDERITSVRAGYVSVSEVPTVVDLTEVLGDRTSDGLTDEALRAAGELALTHLEPEADIHATAHYRAQLVRVLTGRVVRAAYDDAVARSNRSEGTPSNARS</sequence>
<evidence type="ECO:0000313" key="5">
    <source>
        <dbReference type="EMBL" id="MDP9820194.1"/>
    </source>
</evidence>
<keyword evidence="1" id="KW-0285">Flavoprotein</keyword>
<keyword evidence="3 5" id="KW-0560">Oxidoreductase</keyword>
<keyword evidence="6" id="KW-1185">Reference proteome</keyword>
<feature type="domain" description="FAD-binding PCMH-type" evidence="4">
    <location>
        <begin position="1"/>
        <end position="176"/>
    </location>
</feature>
<dbReference type="SMART" id="SM01092">
    <property type="entry name" value="CO_deh_flav_C"/>
    <property type="match status" value="1"/>
</dbReference>
<dbReference type="EMBL" id="JAUSQM010000001">
    <property type="protein sequence ID" value="MDP9820194.1"/>
    <property type="molecule type" value="Genomic_DNA"/>
</dbReference>
<dbReference type="InterPro" id="IPR002346">
    <property type="entry name" value="Mopterin_DH_FAD-bd"/>
</dbReference>
<dbReference type="RefSeq" id="WP_068116395.1">
    <property type="nucleotide sequence ID" value="NZ_CCXJ01000019.1"/>
</dbReference>
<name>A0ABT9NIF9_9ACTN</name>
<reference evidence="5 6" key="1">
    <citation type="submission" date="2023-07" db="EMBL/GenBank/DDBJ databases">
        <title>Sequencing the genomes of 1000 actinobacteria strains.</title>
        <authorList>
            <person name="Klenk H.-P."/>
        </authorList>
    </citation>
    <scope>NUCLEOTIDE SEQUENCE [LARGE SCALE GENOMIC DNA]</scope>
    <source>
        <strain evidence="5 6">GD13</strain>
    </source>
</reference>
<evidence type="ECO:0000256" key="2">
    <source>
        <dbReference type="ARBA" id="ARBA00022827"/>
    </source>
</evidence>
<dbReference type="Gene3D" id="3.30.390.50">
    <property type="entry name" value="CO dehydrogenase flavoprotein, C-terminal domain"/>
    <property type="match status" value="1"/>
</dbReference>
<gene>
    <name evidence="5" type="ORF">J2S59_000003</name>
</gene>
<dbReference type="InterPro" id="IPR036683">
    <property type="entry name" value="CO_DH_flav_C_dom_sf"/>
</dbReference>
<dbReference type="GO" id="GO:0043885">
    <property type="term" value="F:anaerobic carbon-monoxide dehydrogenase activity"/>
    <property type="evidence" value="ECO:0007669"/>
    <property type="project" value="UniProtKB-EC"/>
</dbReference>
<dbReference type="InterPro" id="IPR016167">
    <property type="entry name" value="FAD-bd_PCMH_sub1"/>
</dbReference>
<dbReference type="InterPro" id="IPR016166">
    <property type="entry name" value="FAD-bd_PCMH"/>
</dbReference>
<evidence type="ECO:0000256" key="1">
    <source>
        <dbReference type="ARBA" id="ARBA00022630"/>
    </source>
</evidence>
<proteinExistence type="predicted"/>
<protein>
    <submittedName>
        <fullName evidence="5">Carbon-monoxide dehydrogenase medium subunit</fullName>
        <ecNumber evidence="5">1.2.7.4</ecNumber>
    </submittedName>
</protein>
<dbReference type="InterPro" id="IPR036318">
    <property type="entry name" value="FAD-bd_PCMH-like_sf"/>
</dbReference>
<evidence type="ECO:0000259" key="4">
    <source>
        <dbReference type="PROSITE" id="PS51387"/>
    </source>
</evidence>
<evidence type="ECO:0000256" key="3">
    <source>
        <dbReference type="ARBA" id="ARBA00023002"/>
    </source>
</evidence>
<keyword evidence="2" id="KW-0274">FAD</keyword>
<dbReference type="InterPro" id="IPR051312">
    <property type="entry name" value="Diverse_Substr_Oxidored"/>
</dbReference>
<evidence type="ECO:0000313" key="6">
    <source>
        <dbReference type="Proteomes" id="UP001240447"/>
    </source>
</evidence>
<comment type="caution">
    <text evidence="5">The sequence shown here is derived from an EMBL/GenBank/DDBJ whole genome shotgun (WGS) entry which is preliminary data.</text>
</comment>
<dbReference type="InterPro" id="IPR005107">
    <property type="entry name" value="CO_DH_flav_C"/>
</dbReference>